<dbReference type="OMA" id="ICKVIGW"/>
<reference evidence="4" key="2">
    <citation type="submission" date="2020-10" db="EMBL/GenBank/DDBJ databases">
        <authorList>
            <person name="Cooper E.A."/>
            <person name="Brenton Z.W."/>
            <person name="Flinn B.S."/>
            <person name="Jenkins J."/>
            <person name="Shu S."/>
            <person name="Flowers D."/>
            <person name="Luo F."/>
            <person name="Wang Y."/>
            <person name="Xia P."/>
            <person name="Barry K."/>
            <person name="Daum C."/>
            <person name="Lipzen A."/>
            <person name="Yoshinaga Y."/>
            <person name="Schmutz J."/>
            <person name="Saski C."/>
            <person name="Vermerris W."/>
            <person name="Kresovich S."/>
        </authorList>
    </citation>
    <scope>NUCLEOTIDE SEQUENCE</scope>
</reference>
<comment type="caution">
    <text evidence="4">The sequence shown here is derived from an EMBL/GenBank/DDBJ whole genome shotgun (WGS) entry which is preliminary data.</text>
</comment>
<organism evidence="4 5">
    <name type="scientific">Sorghum bicolor</name>
    <name type="common">Sorghum</name>
    <name type="synonym">Sorghum vulgare</name>
    <dbReference type="NCBI Taxonomy" id="4558"/>
    <lineage>
        <taxon>Eukaryota</taxon>
        <taxon>Viridiplantae</taxon>
        <taxon>Streptophyta</taxon>
        <taxon>Embryophyta</taxon>
        <taxon>Tracheophyta</taxon>
        <taxon>Spermatophyta</taxon>
        <taxon>Magnoliopsida</taxon>
        <taxon>Liliopsida</taxon>
        <taxon>Poales</taxon>
        <taxon>Poaceae</taxon>
        <taxon>PACMAD clade</taxon>
        <taxon>Panicoideae</taxon>
        <taxon>Andropogonodae</taxon>
        <taxon>Andropogoneae</taxon>
        <taxon>Sorghinae</taxon>
        <taxon>Sorghum</taxon>
    </lineage>
</organism>
<dbReference type="Gramene" id="EER96734">
    <property type="protein sequence ID" value="EER96734"/>
    <property type="gene ID" value="SORBI_3002G202000"/>
</dbReference>
<dbReference type="PROSITE" id="PS50137">
    <property type="entry name" value="DS_RBD"/>
    <property type="match status" value="1"/>
</dbReference>
<accession>A0A921RNL3</accession>
<dbReference type="InterPro" id="IPR014720">
    <property type="entry name" value="dsRBD_dom"/>
</dbReference>
<dbReference type="Pfam" id="PF14709">
    <property type="entry name" value="DND1_DSRM"/>
    <property type="match status" value="1"/>
</dbReference>
<dbReference type="Proteomes" id="UP000807115">
    <property type="component" value="Chromosome 2"/>
</dbReference>
<dbReference type="AlphaFoldDB" id="A0A921RNL3"/>
<evidence type="ECO:0000256" key="1">
    <source>
        <dbReference type="PROSITE-ProRule" id="PRU00266"/>
    </source>
</evidence>
<dbReference type="GO" id="GO:0003723">
    <property type="term" value="F:RNA binding"/>
    <property type="evidence" value="ECO:0007669"/>
    <property type="project" value="UniProtKB-UniRule"/>
</dbReference>
<protein>
    <recommendedName>
        <fullName evidence="3">DRBM domain-containing protein</fullName>
    </recommendedName>
</protein>
<dbReference type="EMBL" id="CM027681">
    <property type="protein sequence ID" value="KAG0543712.1"/>
    <property type="molecule type" value="Genomic_DNA"/>
</dbReference>
<evidence type="ECO:0000256" key="2">
    <source>
        <dbReference type="SAM" id="MobiDB-lite"/>
    </source>
</evidence>
<name>A0A921RNL3_SORBI</name>
<proteinExistence type="predicted"/>
<feature type="domain" description="DRBM" evidence="3">
    <location>
        <begin position="68"/>
        <end position="166"/>
    </location>
</feature>
<feature type="region of interest" description="Disordered" evidence="2">
    <location>
        <begin position="1"/>
        <end position="34"/>
    </location>
</feature>
<dbReference type="SUPFAM" id="SSF54768">
    <property type="entry name" value="dsRNA-binding domain-like"/>
    <property type="match status" value="1"/>
</dbReference>
<evidence type="ECO:0000259" key="3">
    <source>
        <dbReference type="PROSITE" id="PS50137"/>
    </source>
</evidence>
<evidence type="ECO:0000313" key="4">
    <source>
        <dbReference type="EMBL" id="KAG0543713.1"/>
    </source>
</evidence>
<dbReference type="Gene3D" id="3.30.160.20">
    <property type="match status" value="1"/>
</dbReference>
<reference evidence="4" key="1">
    <citation type="journal article" date="2019" name="BMC Genomics">
        <title>A new reference genome for Sorghum bicolor reveals high levels of sequence similarity between sweet and grain genotypes: implications for the genetics of sugar metabolism.</title>
        <authorList>
            <person name="Cooper E.A."/>
            <person name="Brenton Z.W."/>
            <person name="Flinn B.S."/>
            <person name="Jenkins J."/>
            <person name="Shu S."/>
            <person name="Flowers D."/>
            <person name="Luo F."/>
            <person name="Wang Y."/>
            <person name="Xia P."/>
            <person name="Barry K."/>
            <person name="Daum C."/>
            <person name="Lipzen A."/>
            <person name="Yoshinaga Y."/>
            <person name="Schmutz J."/>
            <person name="Saski C."/>
            <person name="Vermerris W."/>
            <person name="Kresovich S."/>
        </authorList>
    </citation>
    <scope>NUCLEOTIDE SEQUENCE</scope>
</reference>
<evidence type="ECO:0000313" key="5">
    <source>
        <dbReference type="Proteomes" id="UP000807115"/>
    </source>
</evidence>
<dbReference type="KEGG" id="sbi:8060250"/>
<sequence>MEPPRKHKSSGVPVKEEVESEDGNDLVAKRRRTEVSGSIIQLQQQIEVFGMENKAPAGLKVEDSTGKDPMDVLNSCAVQNSGQANGRSNEPASLRLLKICKVIGWKEPQFDFEEQGPQHNKTFKCKVTVHLDGLLNTIMECFSKPNPRKKAARENAAQGALWCLQCSGYVRK</sequence>
<dbReference type="OrthoDB" id="786951at2759"/>
<keyword evidence="1" id="KW-0694">RNA-binding</keyword>
<dbReference type="EMBL" id="CM027681">
    <property type="protein sequence ID" value="KAG0543713.1"/>
    <property type="molecule type" value="Genomic_DNA"/>
</dbReference>
<gene>
    <name evidence="4" type="ORF">BDA96_02G212600</name>
</gene>